<evidence type="ECO:0000256" key="1">
    <source>
        <dbReference type="SAM" id="SignalP"/>
    </source>
</evidence>
<dbReference type="SUPFAM" id="SSF53850">
    <property type="entry name" value="Periplasmic binding protein-like II"/>
    <property type="match status" value="1"/>
</dbReference>
<gene>
    <name evidence="3" type="ORF">FCS05_01505</name>
    <name evidence="2" type="ORF">HNQ10_000272</name>
</gene>
<dbReference type="RefSeq" id="WP_129117158.1">
    <property type="nucleotide sequence ID" value="NZ_BSUI01000012.1"/>
</dbReference>
<proteinExistence type="predicted"/>
<reference evidence="2 5" key="2">
    <citation type="submission" date="2020-08" db="EMBL/GenBank/DDBJ databases">
        <title>Genomic Encyclopedia of Type Strains, Phase IV (KMG-IV): sequencing the most valuable type-strain genomes for metagenomic binning, comparative biology and taxonomic classification.</title>
        <authorList>
            <person name="Goeker M."/>
        </authorList>
    </citation>
    <scope>NUCLEOTIDE SEQUENCE [LARGE SCALE GENOMIC DNA]</scope>
    <source>
        <strain evidence="2 5">DSM 105434</strain>
    </source>
</reference>
<dbReference type="InterPro" id="IPR050490">
    <property type="entry name" value="Bact_solute-bd_prot1"/>
</dbReference>
<dbReference type="Proteomes" id="UP000536909">
    <property type="component" value="Unassembled WGS sequence"/>
</dbReference>
<reference evidence="3 4" key="1">
    <citation type="submission" date="2019-04" db="EMBL/GenBank/DDBJ databases">
        <title>Deinococcus metalilatus MA1002 mutant No.5.</title>
        <authorList>
            <person name="Park W."/>
            <person name="Park C."/>
        </authorList>
    </citation>
    <scope>NUCLEOTIDE SEQUENCE [LARGE SCALE GENOMIC DNA]</scope>
    <source>
        <strain evidence="3 4">MA1002-m5</strain>
    </source>
</reference>
<dbReference type="Gene3D" id="3.40.190.10">
    <property type="entry name" value="Periplasmic binding protein-like II"/>
    <property type="match status" value="1"/>
</dbReference>
<evidence type="ECO:0000313" key="4">
    <source>
        <dbReference type="Proteomes" id="UP000308000"/>
    </source>
</evidence>
<comment type="caution">
    <text evidence="3">The sequence shown here is derived from an EMBL/GenBank/DDBJ whole genome shotgun (WGS) entry which is preliminary data.</text>
</comment>
<keyword evidence="5" id="KW-1185">Reference proteome</keyword>
<dbReference type="EMBL" id="VBRC01000001">
    <property type="protein sequence ID" value="TLK32160.1"/>
    <property type="molecule type" value="Genomic_DNA"/>
</dbReference>
<dbReference type="AlphaFoldDB" id="A0AAJ5F683"/>
<feature type="chain" id="PRO_5042521928" evidence="1">
    <location>
        <begin position="37"/>
        <end position="437"/>
    </location>
</feature>
<dbReference type="PANTHER" id="PTHR43649">
    <property type="entry name" value="ARABINOSE-BINDING PROTEIN-RELATED"/>
    <property type="match status" value="1"/>
</dbReference>
<evidence type="ECO:0000313" key="3">
    <source>
        <dbReference type="EMBL" id="TLK32160.1"/>
    </source>
</evidence>
<name>A0AAJ5F683_9DEIO</name>
<dbReference type="Pfam" id="PF01547">
    <property type="entry name" value="SBP_bac_1"/>
    <property type="match status" value="1"/>
</dbReference>
<sequence>MLHAKPVRQITRRRTHRLSLVIGCGLSLGALTPALAAPPSNIKATLNVVRFGDENDVKTVGLMIQRFHKRYPNVTVKVQRFTAANGWPEYLSNVMNLIASGNPPDILDMPLEGVSTVASRGLMLDLDALAAKDGQAKELLNDVEPNIINSMRYNKQLVFFPTAWNNIVIYYNKGAFKKAGLQPPSSTWTWDDFLKAAQKLTVRDAKGKVTQYGYYVPAYGFGLTPWFLTNGTDKLTPDWRRSNVKDPRFRESLQFLHDLIYKYKVSPAFQAGAGESAFVSQQAAMISIGHWPIASFVKSFKDFDVAVVPRKTASNTVFGGEGNGILKTSKNPELAWEFIKELTSKQSQAELAGAGLAIPARRSAASLPAFLNFPANSGIFYGSAKTAVPIASPPNFSQVEDILMRNVTAYMTNNQTLDAALNNMDRELTRSLSRVKW</sequence>
<organism evidence="3 4">
    <name type="scientific">Deinococcus metallilatus</name>
    <dbReference type="NCBI Taxonomy" id="1211322"/>
    <lineage>
        <taxon>Bacteria</taxon>
        <taxon>Thermotogati</taxon>
        <taxon>Deinococcota</taxon>
        <taxon>Deinococci</taxon>
        <taxon>Deinococcales</taxon>
        <taxon>Deinococcaceae</taxon>
        <taxon>Deinococcus</taxon>
    </lineage>
</organism>
<dbReference type="PANTHER" id="PTHR43649:SF30">
    <property type="entry name" value="ABC TRANSPORTER SUBSTRATE-BINDING PROTEIN"/>
    <property type="match status" value="1"/>
</dbReference>
<keyword evidence="2" id="KW-0813">Transport</keyword>
<keyword evidence="1" id="KW-0732">Signal</keyword>
<dbReference type="EMBL" id="JACHFV010000001">
    <property type="protein sequence ID" value="MBB5293459.1"/>
    <property type="molecule type" value="Genomic_DNA"/>
</dbReference>
<evidence type="ECO:0000313" key="2">
    <source>
        <dbReference type="EMBL" id="MBB5293459.1"/>
    </source>
</evidence>
<dbReference type="Proteomes" id="UP000308000">
    <property type="component" value="Unassembled WGS sequence"/>
</dbReference>
<evidence type="ECO:0000313" key="5">
    <source>
        <dbReference type="Proteomes" id="UP000536909"/>
    </source>
</evidence>
<dbReference type="InterPro" id="IPR006059">
    <property type="entry name" value="SBP"/>
</dbReference>
<dbReference type="CDD" id="cd14748">
    <property type="entry name" value="PBP2_UgpB"/>
    <property type="match status" value="1"/>
</dbReference>
<keyword evidence="2" id="KW-0762">Sugar transport</keyword>
<feature type="signal peptide" evidence="1">
    <location>
        <begin position="1"/>
        <end position="36"/>
    </location>
</feature>
<accession>A0AAJ5F683</accession>
<protein>
    <submittedName>
        <fullName evidence="3">ABC transporter substrate-binding protein</fullName>
    </submittedName>
    <submittedName>
        <fullName evidence="2">Multiple sugar transport system substrate-binding protein</fullName>
    </submittedName>
</protein>